<sequence length="98" mass="11335">MFEKETYSWSHECQDEHTNLAFLATNFRLTITVEGHKKPIQLARDGKIVSIYGSCALYWQHYSTIESVIAGAPTHVRNGWLDTVHNFQESKRSFYVPT</sequence>
<reference evidence="1 2" key="1">
    <citation type="submission" date="2015-11" db="EMBL/GenBank/DDBJ databases">
        <title>Genomic analysis of 38 Legionella species identifies large and diverse effector repertoires.</title>
        <authorList>
            <person name="Burstein D."/>
            <person name="Amaro F."/>
            <person name="Zusman T."/>
            <person name="Lifshitz Z."/>
            <person name="Cohen O."/>
            <person name="Gilbert J.A."/>
            <person name="Pupko T."/>
            <person name="Shuman H.A."/>
            <person name="Segal G."/>
        </authorList>
    </citation>
    <scope>NUCLEOTIDE SEQUENCE [LARGE SCALE GENOMIC DNA]</scope>
    <source>
        <strain evidence="1 2">ATCC 51914</strain>
    </source>
</reference>
<evidence type="ECO:0000313" key="2">
    <source>
        <dbReference type="Proteomes" id="UP000054729"/>
    </source>
</evidence>
<organism evidence="1 2">
    <name type="scientific">Legionella waltersii</name>
    <dbReference type="NCBI Taxonomy" id="66969"/>
    <lineage>
        <taxon>Bacteria</taxon>
        <taxon>Pseudomonadati</taxon>
        <taxon>Pseudomonadota</taxon>
        <taxon>Gammaproteobacteria</taxon>
        <taxon>Legionellales</taxon>
        <taxon>Legionellaceae</taxon>
        <taxon>Legionella</taxon>
    </lineage>
</organism>
<dbReference type="Proteomes" id="UP000054729">
    <property type="component" value="Unassembled WGS sequence"/>
</dbReference>
<dbReference type="AlphaFoldDB" id="A0A0W1AK66"/>
<dbReference type="EMBL" id="LNZB01000021">
    <property type="protein sequence ID" value="KTD81733.1"/>
    <property type="molecule type" value="Genomic_DNA"/>
</dbReference>
<accession>A0A0W1AK66</accession>
<comment type="caution">
    <text evidence="1">The sequence shown here is derived from an EMBL/GenBank/DDBJ whole genome shotgun (WGS) entry which is preliminary data.</text>
</comment>
<evidence type="ECO:0000313" key="1">
    <source>
        <dbReference type="EMBL" id="KTD81733.1"/>
    </source>
</evidence>
<proteinExistence type="predicted"/>
<protein>
    <submittedName>
        <fullName evidence="1">Uncharacterized protein</fullName>
    </submittedName>
</protein>
<dbReference type="PATRIC" id="fig|66969.6.peg.1121"/>
<keyword evidence="2" id="KW-1185">Reference proteome</keyword>
<gene>
    <name evidence="1" type="ORF">Lwal_1023</name>
</gene>
<name>A0A0W1AK66_9GAMM</name>